<gene>
    <name evidence="13" type="primary">thiD</name>
    <name evidence="13" type="ORF">OIT44_03560</name>
</gene>
<protein>
    <recommendedName>
        <fullName evidence="7">Hydroxymethylpyrimidine/phosphomethylpyrimidine kinase</fullName>
        <ecNumber evidence="5">2.7.1.49</ecNumber>
        <ecNumber evidence="6">2.7.4.7</ecNumber>
    </recommendedName>
    <alternativeName>
        <fullName evidence="10">Hydroxymethylpyrimidine kinase</fullName>
    </alternativeName>
    <alternativeName>
        <fullName evidence="11">Hydroxymethylpyrimidine phosphate kinase</fullName>
    </alternativeName>
</protein>
<dbReference type="Gene3D" id="3.40.1190.20">
    <property type="match status" value="1"/>
</dbReference>
<dbReference type="NCBIfam" id="TIGR00097">
    <property type="entry name" value="HMP-P_kinase"/>
    <property type="match status" value="1"/>
</dbReference>
<evidence type="ECO:0000256" key="1">
    <source>
        <dbReference type="ARBA" id="ARBA00000151"/>
    </source>
</evidence>
<comment type="pathway">
    <text evidence="9">Cofactor biosynthesis; thiamine diphosphate biosynthesis; 4-amino-2-methyl-5-diphosphomethylpyrimidine from 5-amino-1-(5-phospho-D-ribosyl)imidazole: step 2/3.</text>
</comment>
<evidence type="ECO:0000313" key="14">
    <source>
        <dbReference type="Proteomes" id="UP001526225"/>
    </source>
</evidence>
<evidence type="ECO:0000256" key="11">
    <source>
        <dbReference type="ARBA" id="ARBA00043176"/>
    </source>
</evidence>
<comment type="catalytic activity">
    <reaction evidence="1">
        <text>4-amino-5-hydroxymethyl-2-methylpyrimidine + ATP = 4-amino-2-methyl-5-(phosphooxymethyl)pyrimidine + ADP + H(+)</text>
        <dbReference type="Rhea" id="RHEA:23096"/>
        <dbReference type="ChEBI" id="CHEBI:15378"/>
        <dbReference type="ChEBI" id="CHEBI:16892"/>
        <dbReference type="ChEBI" id="CHEBI:30616"/>
        <dbReference type="ChEBI" id="CHEBI:58354"/>
        <dbReference type="ChEBI" id="CHEBI:456216"/>
        <dbReference type="EC" id="2.7.1.49"/>
    </reaction>
</comment>
<dbReference type="GO" id="GO:0008972">
    <property type="term" value="F:phosphomethylpyrimidine kinase activity"/>
    <property type="evidence" value="ECO:0007669"/>
    <property type="project" value="UniProtKB-EC"/>
</dbReference>
<dbReference type="PANTHER" id="PTHR20858:SF17">
    <property type="entry name" value="HYDROXYMETHYLPYRIMIDINE_PHOSPHOMETHYLPYRIMIDINE KINASE THI20-RELATED"/>
    <property type="match status" value="1"/>
</dbReference>
<proteinExistence type="inferred from homology"/>
<accession>A0ABT3E409</accession>
<comment type="similarity">
    <text evidence="4">Belongs to the ThiD family.</text>
</comment>
<evidence type="ECO:0000256" key="8">
    <source>
        <dbReference type="ARBA" id="ARBA00022977"/>
    </source>
</evidence>
<dbReference type="Pfam" id="PF08543">
    <property type="entry name" value="Phos_pyr_kin"/>
    <property type="match status" value="1"/>
</dbReference>
<evidence type="ECO:0000256" key="6">
    <source>
        <dbReference type="ARBA" id="ARBA00012963"/>
    </source>
</evidence>
<comment type="catalytic activity">
    <reaction evidence="2">
        <text>4-amino-2-methyl-5-(phosphooxymethyl)pyrimidine + ATP = 4-amino-2-methyl-5-(diphosphooxymethyl)pyrimidine + ADP</text>
        <dbReference type="Rhea" id="RHEA:19893"/>
        <dbReference type="ChEBI" id="CHEBI:30616"/>
        <dbReference type="ChEBI" id="CHEBI:57841"/>
        <dbReference type="ChEBI" id="CHEBI:58354"/>
        <dbReference type="ChEBI" id="CHEBI:456216"/>
        <dbReference type="EC" id="2.7.4.7"/>
    </reaction>
</comment>
<comment type="caution">
    <text evidence="13">The sequence shown here is derived from an EMBL/GenBank/DDBJ whole genome shotgun (WGS) entry which is preliminary data.</text>
</comment>
<reference evidence="13 14" key="1">
    <citation type="submission" date="2022-10" db="EMBL/GenBank/DDBJ databases">
        <title>Weissella fermenti sp. nov., isolated from fermented cabbage.</title>
        <authorList>
            <person name="Lee J.K."/>
            <person name="Baek J.H."/>
            <person name="Choi D.G."/>
            <person name="Kim J.M."/>
            <person name="Jeon C.O."/>
        </authorList>
    </citation>
    <scope>NUCLEOTIDE SEQUENCE [LARGE SCALE GENOMIC DNA]</scope>
    <source>
        <strain evidence="13 14">KACC 18534</strain>
    </source>
</reference>
<keyword evidence="8" id="KW-0784">Thiamine biosynthesis</keyword>
<keyword evidence="13" id="KW-0808">Transferase</keyword>
<dbReference type="PANTHER" id="PTHR20858">
    <property type="entry name" value="PHOSPHOMETHYLPYRIMIDINE KINASE"/>
    <property type="match status" value="1"/>
</dbReference>
<organism evidence="13 14">
    <name type="scientific">Weissella ceti</name>
    <dbReference type="NCBI Taxonomy" id="759620"/>
    <lineage>
        <taxon>Bacteria</taxon>
        <taxon>Bacillati</taxon>
        <taxon>Bacillota</taxon>
        <taxon>Bacilli</taxon>
        <taxon>Lactobacillales</taxon>
        <taxon>Lactobacillaceae</taxon>
        <taxon>Weissella</taxon>
    </lineage>
</organism>
<dbReference type="RefSeq" id="WP_213409573.1">
    <property type="nucleotide sequence ID" value="NZ_CP074441.1"/>
</dbReference>
<evidence type="ECO:0000259" key="12">
    <source>
        <dbReference type="Pfam" id="PF08543"/>
    </source>
</evidence>
<evidence type="ECO:0000313" key="13">
    <source>
        <dbReference type="EMBL" id="MCW0953149.1"/>
    </source>
</evidence>
<evidence type="ECO:0000256" key="2">
    <source>
        <dbReference type="ARBA" id="ARBA00000565"/>
    </source>
</evidence>
<keyword evidence="13" id="KW-0418">Kinase</keyword>
<sequence length="271" mass="28590">MSEIPQVLSIAGVDSSGGAGINADVRTFDVLRTYSATVITGITAQNTLGVQHILPTPVDMIKAQMSSVMADLSIKTIKTGALFNADIVKTVGQLISDVAKDIPVIVDPVMIAKGGAQLLSDSAIDALVQYVLPHTFLLTPNLLEAEVITGKLATDKASMHAVALKLQTLGAKNILLKGGHGQGLIVQDLLLTVDGDVFWYEANRVKTQRTHGTGDTLSAYLTAGLAHGHQLVDIMPGARRFMNDVIQNEIIVGAGHGPLNHWAGGNSFDIN</sequence>
<name>A0ABT3E409_9LACO</name>
<dbReference type="EMBL" id="JAOZFE010000003">
    <property type="protein sequence ID" value="MCW0953149.1"/>
    <property type="molecule type" value="Genomic_DNA"/>
</dbReference>
<dbReference type="InterPro" id="IPR029056">
    <property type="entry name" value="Ribokinase-like"/>
</dbReference>
<dbReference type="CDD" id="cd01169">
    <property type="entry name" value="HMPP_kinase"/>
    <property type="match status" value="1"/>
</dbReference>
<evidence type="ECO:0000256" key="3">
    <source>
        <dbReference type="ARBA" id="ARBA00004769"/>
    </source>
</evidence>
<dbReference type="SUPFAM" id="SSF53613">
    <property type="entry name" value="Ribokinase-like"/>
    <property type="match status" value="1"/>
</dbReference>
<evidence type="ECO:0000256" key="5">
    <source>
        <dbReference type="ARBA" id="ARBA00012135"/>
    </source>
</evidence>
<dbReference type="EC" id="2.7.4.7" evidence="6"/>
<keyword evidence="14" id="KW-1185">Reference proteome</keyword>
<dbReference type="Proteomes" id="UP001526225">
    <property type="component" value="Unassembled WGS sequence"/>
</dbReference>
<evidence type="ECO:0000256" key="9">
    <source>
        <dbReference type="ARBA" id="ARBA00037917"/>
    </source>
</evidence>
<comment type="pathway">
    <text evidence="3">Cofactor biosynthesis; thiamine diphosphate biosynthesis; 4-amino-2-methyl-5-diphosphomethylpyrimidine from 5-amino-1-(5-phospho-D-ribosyl)imidazole: step 3/3.</text>
</comment>
<dbReference type="InterPro" id="IPR004399">
    <property type="entry name" value="HMP/HMP-P_kinase_dom"/>
</dbReference>
<dbReference type="GO" id="GO:0008902">
    <property type="term" value="F:hydroxymethylpyrimidine kinase activity"/>
    <property type="evidence" value="ECO:0007669"/>
    <property type="project" value="UniProtKB-EC"/>
</dbReference>
<evidence type="ECO:0000256" key="7">
    <source>
        <dbReference type="ARBA" id="ARBA00019161"/>
    </source>
</evidence>
<evidence type="ECO:0000256" key="4">
    <source>
        <dbReference type="ARBA" id="ARBA00009879"/>
    </source>
</evidence>
<dbReference type="EC" id="2.7.1.49" evidence="5"/>
<feature type="domain" description="Pyridoxamine kinase/Phosphomethylpyrimidine kinase" evidence="12">
    <location>
        <begin position="14"/>
        <end position="260"/>
    </location>
</feature>
<evidence type="ECO:0000256" key="10">
    <source>
        <dbReference type="ARBA" id="ARBA00042102"/>
    </source>
</evidence>
<dbReference type="InterPro" id="IPR013749">
    <property type="entry name" value="PM/HMP-P_kinase-1"/>
</dbReference>